<feature type="chain" id="PRO_5043537497" description="Auto-transporter adhesin head GIN domain-containing protein" evidence="1">
    <location>
        <begin position="24"/>
        <end position="325"/>
    </location>
</feature>
<protein>
    <recommendedName>
        <fullName evidence="3">Auto-transporter adhesin head GIN domain-containing protein</fullName>
    </recommendedName>
</protein>
<feature type="signal peptide" evidence="1">
    <location>
        <begin position="1"/>
        <end position="23"/>
    </location>
</feature>
<gene>
    <name evidence="2" type="ORF">ABHF33_15570</name>
</gene>
<accession>A0AAU7F9S4</accession>
<proteinExistence type="predicted"/>
<evidence type="ECO:0000313" key="2">
    <source>
        <dbReference type="EMBL" id="XBM00458.1"/>
    </source>
</evidence>
<keyword evidence="1" id="KW-0732">Signal</keyword>
<name>A0AAU7F9S4_9NEIS</name>
<dbReference type="AlphaFoldDB" id="A0AAU7F9S4"/>
<evidence type="ECO:0008006" key="3">
    <source>
        <dbReference type="Google" id="ProtNLM"/>
    </source>
</evidence>
<evidence type="ECO:0000256" key="1">
    <source>
        <dbReference type="SAM" id="SignalP"/>
    </source>
</evidence>
<dbReference type="EMBL" id="CP157355">
    <property type="protein sequence ID" value="XBM00458.1"/>
    <property type="molecule type" value="Genomic_DNA"/>
</dbReference>
<reference evidence="2" key="1">
    <citation type="submission" date="2024-05" db="EMBL/GenBank/DDBJ databases">
        <authorList>
            <person name="Yang L."/>
            <person name="Pan L."/>
        </authorList>
    </citation>
    <scope>NUCLEOTIDE SEQUENCE</scope>
    <source>
        <strain evidence="2">FCG-7</strain>
    </source>
</reference>
<sequence>MTHQALLISIATALASLSAVSSAYELTAANTFDSNTTQIKVNCDSHPKALKNALERKVSSREKTRLVISGECHGPLSIEQGNLEIVNDARRSGSLLVTQANAEQAAILVQSASVRLEGFDINVPTGMAAIKAQANASVDIDGMSTNAKSDWEVPRGQYIATDSSSLFLSRLTEAEVLVIGASSANFGAENRQITLDVRDTSAAKSSGEANTFKQVQASANAYFLADNKARIAALGIWGKAAVEINRESEVGKIDMGGQTLFAAYRKSSVTGPYGLYGNVVFELEHSTASNWVTPSKPYAIFSGNNATVNSVLYPGWSWSGQGSKP</sequence>
<dbReference type="RefSeq" id="WP_348944810.1">
    <property type="nucleotide sequence ID" value="NZ_CP157355.1"/>
</dbReference>
<dbReference type="KEGG" id="cmav:ABHF33_15570"/>
<organism evidence="2">
    <name type="scientific">Chitinibacter mangrovi</name>
    <dbReference type="NCBI Taxonomy" id="3153927"/>
    <lineage>
        <taxon>Bacteria</taxon>
        <taxon>Pseudomonadati</taxon>
        <taxon>Pseudomonadota</taxon>
        <taxon>Betaproteobacteria</taxon>
        <taxon>Neisseriales</taxon>
        <taxon>Chitinibacteraceae</taxon>
        <taxon>Chitinibacter</taxon>
    </lineage>
</organism>